<proteinExistence type="predicted"/>
<keyword evidence="2" id="KW-1185">Reference proteome</keyword>
<reference evidence="1" key="1">
    <citation type="submission" date="2022-02" db="EMBL/GenBank/DDBJ databases">
        <title>Plant Genome Project.</title>
        <authorList>
            <person name="Zhang R.-G."/>
        </authorList>
    </citation>
    <scope>NUCLEOTIDE SEQUENCE</scope>
    <source>
        <strain evidence="1">AT1</strain>
    </source>
</reference>
<dbReference type="EMBL" id="CM046400">
    <property type="protein sequence ID" value="KAI8526230.1"/>
    <property type="molecule type" value="Genomic_DNA"/>
</dbReference>
<gene>
    <name evidence="1" type="ORF">RHMOL_Rhmol13G0292600</name>
</gene>
<protein>
    <submittedName>
        <fullName evidence="1">Uncharacterized protein</fullName>
    </submittedName>
</protein>
<dbReference type="Proteomes" id="UP001062846">
    <property type="component" value="Chromosome 13"/>
</dbReference>
<accession>A0ACC0LCD0</accession>
<evidence type="ECO:0000313" key="1">
    <source>
        <dbReference type="EMBL" id="KAI8526230.1"/>
    </source>
</evidence>
<evidence type="ECO:0000313" key="2">
    <source>
        <dbReference type="Proteomes" id="UP001062846"/>
    </source>
</evidence>
<sequence>MKLPNLNKIPIKYRPKAIEIAQKALTDYLHSTRSLPFTYAEHISKNSLLSLSDVASKVRYSPSTFFKSLQRFLRYHPINEFEFFYESIGINYLEINGFLPHNKFFLCEDLRVLNVACALCSFGFPWNHLGELYREEVSIFSRDPSELSKMLHGFKEHGFDSVSVIGICLVFPQVLGGGPETRGEVDSVWGDLRKLFIDFDLVNFVEGNVDAWVQVCRKIRVFYNLGCEKGKMGEVMGRSKITFVKYPEEVLVKKAEFFARLGVNKSDVGLLLLERREILDFDLEDPVISVLGILKHLGMSDTQLKAVAQEYPYVLGRNKMANLPHVMRALDLHNWFFNQMRFGNHHLLGTYFIGNPNKDLDKDYKSSLDKIHSTRTPVHTLSKLKFLHSIGFGENKLTIKVLADSHGTSTEINKRFDCLLHSGIEYAKLCKMVRLSPKILNQNPEIIERKIEFLCKDMGSSLQYLDLFPAYLCYDLEKRIKPRYFFHTWLLEKGLSVKRYSVSSMIATSEKSFIARVYGMHPAAPKQCDSKGTGFGSILPILIQLKQGADKSYCSFWACQGTVSKHHICVGKRQPDIAIEAADIVLIKNALEDVITAIHLSKKTMSRIRLNYVWALGYNVLGVPVAAGILFPFTRVCLPPWLAGACMAASSISVVCSSLLLQYYKKPWNLRINK</sequence>
<comment type="caution">
    <text evidence="1">The sequence shown here is derived from an EMBL/GenBank/DDBJ whole genome shotgun (WGS) entry which is preliminary data.</text>
</comment>
<organism evidence="1 2">
    <name type="scientific">Rhododendron molle</name>
    <name type="common">Chinese azalea</name>
    <name type="synonym">Azalea mollis</name>
    <dbReference type="NCBI Taxonomy" id="49168"/>
    <lineage>
        <taxon>Eukaryota</taxon>
        <taxon>Viridiplantae</taxon>
        <taxon>Streptophyta</taxon>
        <taxon>Embryophyta</taxon>
        <taxon>Tracheophyta</taxon>
        <taxon>Spermatophyta</taxon>
        <taxon>Magnoliopsida</taxon>
        <taxon>eudicotyledons</taxon>
        <taxon>Gunneridae</taxon>
        <taxon>Pentapetalae</taxon>
        <taxon>asterids</taxon>
        <taxon>Ericales</taxon>
        <taxon>Ericaceae</taxon>
        <taxon>Ericoideae</taxon>
        <taxon>Rhodoreae</taxon>
        <taxon>Rhododendron</taxon>
    </lineage>
</organism>
<name>A0ACC0LCD0_RHOML</name>